<dbReference type="GO" id="GO:0008081">
    <property type="term" value="F:phosphoric diester hydrolase activity"/>
    <property type="evidence" value="ECO:0007669"/>
    <property type="project" value="InterPro"/>
</dbReference>
<protein>
    <submittedName>
        <fullName evidence="2">Glycerophosphodiester phosphodiesterase</fullName>
    </submittedName>
</protein>
<evidence type="ECO:0000313" key="3">
    <source>
        <dbReference type="Proteomes" id="UP000450917"/>
    </source>
</evidence>
<name>A0A7X3CSC6_9BACL</name>
<dbReference type="Pfam" id="PF03009">
    <property type="entry name" value="GDPD"/>
    <property type="match status" value="1"/>
</dbReference>
<organism evidence="2 3">
    <name type="scientific">Paenibacillus validus</name>
    <dbReference type="NCBI Taxonomy" id="44253"/>
    <lineage>
        <taxon>Bacteria</taxon>
        <taxon>Bacillati</taxon>
        <taxon>Bacillota</taxon>
        <taxon>Bacilli</taxon>
        <taxon>Bacillales</taxon>
        <taxon>Paenibacillaceae</taxon>
        <taxon>Paenibacillus</taxon>
    </lineage>
</organism>
<dbReference type="InterPro" id="IPR030395">
    <property type="entry name" value="GP_PDE_dom"/>
</dbReference>
<dbReference type="InterPro" id="IPR017946">
    <property type="entry name" value="PLC-like_Pdiesterase_TIM-brl"/>
</dbReference>
<comment type="caution">
    <text evidence="2">The sequence shown here is derived from an EMBL/GenBank/DDBJ whole genome shotgun (WGS) entry which is preliminary data.</text>
</comment>
<dbReference type="PANTHER" id="PTHR46211">
    <property type="entry name" value="GLYCEROPHOSPHORYL DIESTER PHOSPHODIESTERASE"/>
    <property type="match status" value="1"/>
</dbReference>
<evidence type="ECO:0000313" key="2">
    <source>
        <dbReference type="EMBL" id="MUG71182.1"/>
    </source>
</evidence>
<keyword evidence="3" id="KW-1185">Reference proteome</keyword>
<dbReference type="RefSeq" id="WP_155614628.1">
    <property type="nucleotide sequence ID" value="NZ_JBDLZV010000001.1"/>
</dbReference>
<dbReference type="Gene3D" id="3.20.20.190">
    <property type="entry name" value="Phosphatidylinositol (PI) phosphodiesterase"/>
    <property type="match status" value="1"/>
</dbReference>
<dbReference type="Proteomes" id="UP000450917">
    <property type="component" value="Unassembled WGS sequence"/>
</dbReference>
<feature type="domain" description="GP-PDE" evidence="1">
    <location>
        <begin position="8"/>
        <end position="241"/>
    </location>
</feature>
<dbReference type="SUPFAM" id="SSF51695">
    <property type="entry name" value="PLC-like phosphodiesterases"/>
    <property type="match status" value="1"/>
</dbReference>
<proteinExistence type="predicted"/>
<dbReference type="GO" id="GO:0006629">
    <property type="term" value="P:lipid metabolic process"/>
    <property type="evidence" value="ECO:0007669"/>
    <property type="project" value="InterPro"/>
</dbReference>
<gene>
    <name evidence="2" type="ORF">GNP93_10850</name>
</gene>
<dbReference type="PROSITE" id="PS51704">
    <property type="entry name" value="GP_PDE"/>
    <property type="match status" value="1"/>
</dbReference>
<sequence length="241" mass="27090">MNWNRNTPWVFAHRGASGEAPENTLASFRQAILQQCDVIELDIHLTSDGHVVVCHDETLDRTTDRSGAIAELTLEEIRRADAGSWFDPAFAGERIPLLQEVLELVPAEIGLNIELKMSCGGRLEEAAIKLLRENGRLDSVLFSSYDHKLLHRIKQQAPEARISLVYDFKPLHPLSLIRDFGLDVFAVSLYHGMVEQEDVEAIRKHGKHVIVWTVNQEPAMRRMLDCGVSGIITDHPALLKS</sequence>
<accession>A0A7X3CSC6</accession>
<reference evidence="2 3" key="1">
    <citation type="submission" date="2019-11" db="EMBL/GenBank/DDBJ databases">
        <title>Draft genome sequences of five Paenibacillus species of dairy origin.</title>
        <authorList>
            <person name="Olajide A.M."/>
            <person name="Chen S."/>
            <person name="Lapointe G."/>
        </authorList>
    </citation>
    <scope>NUCLEOTIDE SEQUENCE [LARGE SCALE GENOMIC DNA]</scope>
    <source>
        <strain evidence="2 3">2CS3</strain>
    </source>
</reference>
<dbReference type="EMBL" id="WNZX01000007">
    <property type="protein sequence ID" value="MUG71182.1"/>
    <property type="molecule type" value="Genomic_DNA"/>
</dbReference>
<evidence type="ECO:0000259" key="1">
    <source>
        <dbReference type="PROSITE" id="PS51704"/>
    </source>
</evidence>
<dbReference type="PANTHER" id="PTHR46211:SF1">
    <property type="entry name" value="GLYCEROPHOSPHODIESTER PHOSPHODIESTERASE, CYTOPLASMIC"/>
    <property type="match status" value="1"/>
</dbReference>
<dbReference type="AlphaFoldDB" id="A0A7X3CSC6"/>